<dbReference type="OrthoDB" id="9815441at2"/>
<name>A0A1I4DGY9_9PROT</name>
<proteinExistence type="predicted"/>
<dbReference type="InterPro" id="IPR029058">
    <property type="entry name" value="AB_hydrolase_fold"/>
</dbReference>
<gene>
    <name evidence="3" type="ORF">SAMN02745775_110129</name>
</gene>
<dbReference type="Gene3D" id="3.40.50.1820">
    <property type="entry name" value="alpha/beta hydrolase"/>
    <property type="match status" value="1"/>
</dbReference>
<dbReference type="Pfam" id="PF12697">
    <property type="entry name" value="Abhydrolase_6"/>
    <property type="match status" value="1"/>
</dbReference>
<dbReference type="RefSeq" id="WP_092962018.1">
    <property type="nucleotide sequence ID" value="NZ_FOSQ01000010.1"/>
</dbReference>
<dbReference type="SUPFAM" id="SSF53474">
    <property type="entry name" value="alpha/beta-Hydrolases"/>
    <property type="match status" value="1"/>
</dbReference>
<dbReference type="STRING" id="1123062.SAMN02745775_110129"/>
<sequence length="274" mass="29416">MEFLDRLDASATRRETPCGDGTMVWRCWNEGAGRPLVLLHGGSGSWLHWTRQIEPFAAQRAVLVPDLPGLGDSANPPGEHSPGNVAAAVTAGLRQLVPATENVDLAGFSFGANIAGHVAALLAPRLRSVTILGAGSMGTPRNPVPLMKVRDKEGEARVAAHRHNLGSMMIADTARIDDLALAIQERAFINSRLRSRPFATATMLSDALARAKGVPVNAIWGDRDHVAMPDITLRTDALRRARPDARIALVPGAGHWVAYEAADQVNALFREWLA</sequence>
<dbReference type="GO" id="GO:0016787">
    <property type="term" value="F:hydrolase activity"/>
    <property type="evidence" value="ECO:0007669"/>
    <property type="project" value="UniProtKB-KW"/>
</dbReference>
<feature type="domain" description="AB hydrolase-1" evidence="2">
    <location>
        <begin position="36"/>
        <end position="267"/>
    </location>
</feature>
<dbReference type="PANTHER" id="PTHR43798">
    <property type="entry name" value="MONOACYLGLYCEROL LIPASE"/>
    <property type="match status" value="1"/>
</dbReference>
<organism evidence="3 4">
    <name type="scientific">Falsiroseomonas stagni DSM 19981</name>
    <dbReference type="NCBI Taxonomy" id="1123062"/>
    <lineage>
        <taxon>Bacteria</taxon>
        <taxon>Pseudomonadati</taxon>
        <taxon>Pseudomonadota</taxon>
        <taxon>Alphaproteobacteria</taxon>
        <taxon>Acetobacterales</taxon>
        <taxon>Roseomonadaceae</taxon>
        <taxon>Falsiroseomonas</taxon>
    </lineage>
</organism>
<accession>A0A1I4DGY9</accession>
<evidence type="ECO:0000256" key="1">
    <source>
        <dbReference type="ARBA" id="ARBA00022801"/>
    </source>
</evidence>
<reference evidence="3 4" key="1">
    <citation type="submission" date="2016-10" db="EMBL/GenBank/DDBJ databases">
        <authorList>
            <person name="de Groot N.N."/>
        </authorList>
    </citation>
    <scope>NUCLEOTIDE SEQUENCE [LARGE SCALE GENOMIC DNA]</scope>
    <source>
        <strain evidence="3 4">DSM 19981</strain>
    </source>
</reference>
<dbReference type="GO" id="GO:0016020">
    <property type="term" value="C:membrane"/>
    <property type="evidence" value="ECO:0007669"/>
    <property type="project" value="TreeGrafter"/>
</dbReference>
<dbReference type="InterPro" id="IPR000073">
    <property type="entry name" value="AB_hydrolase_1"/>
</dbReference>
<evidence type="ECO:0000259" key="2">
    <source>
        <dbReference type="Pfam" id="PF12697"/>
    </source>
</evidence>
<dbReference type="AlphaFoldDB" id="A0A1I4DGY9"/>
<dbReference type="EMBL" id="FOSQ01000010">
    <property type="protein sequence ID" value="SFK91131.1"/>
    <property type="molecule type" value="Genomic_DNA"/>
</dbReference>
<evidence type="ECO:0000313" key="4">
    <source>
        <dbReference type="Proteomes" id="UP000199473"/>
    </source>
</evidence>
<keyword evidence="1" id="KW-0378">Hydrolase</keyword>
<evidence type="ECO:0000313" key="3">
    <source>
        <dbReference type="EMBL" id="SFK91131.1"/>
    </source>
</evidence>
<dbReference type="PANTHER" id="PTHR43798:SF31">
    <property type="entry name" value="AB HYDROLASE SUPERFAMILY PROTEIN YCLE"/>
    <property type="match status" value="1"/>
</dbReference>
<dbReference type="Proteomes" id="UP000199473">
    <property type="component" value="Unassembled WGS sequence"/>
</dbReference>
<keyword evidence="4" id="KW-1185">Reference proteome</keyword>
<protein>
    <submittedName>
        <fullName evidence="3">Pimeloyl-ACP methyl ester carboxylesterase</fullName>
    </submittedName>
</protein>
<dbReference type="InterPro" id="IPR050266">
    <property type="entry name" value="AB_hydrolase_sf"/>
</dbReference>